<feature type="chain" id="PRO_5008100573" evidence="4">
    <location>
        <begin position="25"/>
        <end position="381"/>
    </location>
</feature>
<feature type="domain" description="Multidrug resistance protein MdtA-like alpha-helical hairpin" evidence="5">
    <location>
        <begin position="102"/>
        <end position="171"/>
    </location>
</feature>
<evidence type="ECO:0000259" key="5">
    <source>
        <dbReference type="Pfam" id="PF25876"/>
    </source>
</evidence>
<dbReference type="Pfam" id="PF25944">
    <property type="entry name" value="Beta-barrel_RND"/>
    <property type="match status" value="1"/>
</dbReference>
<evidence type="ECO:0000259" key="8">
    <source>
        <dbReference type="Pfam" id="PF25967"/>
    </source>
</evidence>
<dbReference type="Gene3D" id="2.40.420.20">
    <property type="match status" value="1"/>
</dbReference>
<dbReference type="Gene3D" id="1.10.287.470">
    <property type="entry name" value="Helix hairpin bin"/>
    <property type="match status" value="1"/>
</dbReference>
<dbReference type="PROSITE" id="PS51257">
    <property type="entry name" value="PROKAR_LIPOPROTEIN"/>
    <property type="match status" value="1"/>
</dbReference>
<reference evidence="9 10" key="1">
    <citation type="submission" date="2016-04" db="EMBL/GenBank/DDBJ databases">
        <authorList>
            <person name="Evans L.H."/>
            <person name="Alamgir A."/>
            <person name="Owens N."/>
            <person name="Weber N.D."/>
            <person name="Virtaneva K."/>
            <person name="Barbian K."/>
            <person name="Babar A."/>
            <person name="Rosenke K."/>
        </authorList>
    </citation>
    <scope>NUCLEOTIDE SEQUENCE [LARGE SCALE GENOMIC DNA]</scope>
    <source>
        <strain evidence="9 10">CCM 8644</strain>
    </source>
</reference>
<feature type="domain" description="Multidrug resistance protein MdtA-like C-terminal permuted SH3" evidence="8">
    <location>
        <begin position="298"/>
        <end position="356"/>
    </location>
</feature>
<dbReference type="Gene3D" id="2.40.30.170">
    <property type="match status" value="1"/>
</dbReference>
<dbReference type="InterPro" id="IPR058626">
    <property type="entry name" value="MdtA-like_b-barrel"/>
</dbReference>
<dbReference type="OrthoDB" id="9801814at2"/>
<name>A0A179DFV2_9SPHI</name>
<dbReference type="InterPro" id="IPR058624">
    <property type="entry name" value="MdtA-like_HH"/>
</dbReference>
<evidence type="ECO:0000256" key="2">
    <source>
        <dbReference type="ARBA" id="ARBA00009477"/>
    </source>
</evidence>
<dbReference type="Pfam" id="PF25967">
    <property type="entry name" value="RND-MFP_C"/>
    <property type="match status" value="1"/>
</dbReference>
<evidence type="ECO:0000259" key="6">
    <source>
        <dbReference type="Pfam" id="PF25917"/>
    </source>
</evidence>
<dbReference type="Proteomes" id="UP000078459">
    <property type="component" value="Unassembled WGS sequence"/>
</dbReference>
<evidence type="ECO:0000259" key="7">
    <source>
        <dbReference type="Pfam" id="PF25944"/>
    </source>
</evidence>
<comment type="subcellular location">
    <subcellularLocation>
        <location evidence="1">Cell envelope</location>
    </subcellularLocation>
</comment>
<dbReference type="STRING" id="1826909.A5893_08850"/>
<dbReference type="NCBIfam" id="TIGR01730">
    <property type="entry name" value="RND_mfp"/>
    <property type="match status" value="1"/>
</dbReference>
<feature type="signal peptide" evidence="4">
    <location>
        <begin position="1"/>
        <end position="24"/>
    </location>
</feature>
<evidence type="ECO:0000256" key="3">
    <source>
        <dbReference type="SAM" id="MobiDB-lite"/>
    </source>
</evidence>
<sequence length="381" mass="41426">MLSKKSITLLASTLLFFLFSCGNKNDKSAAPVPATQVTVESVKFINAAYFDEYPGTVVALNQIELRPQVSGNITGVYFKDGDKVSKGQLLYSIDNQLYQANYQQAVAGLQVQKANLNKAQKDADRYHELDKKDAIAKQLVDNADAALQVAKEQVSAGKANINAVQTNVKYTKVYAPFDGIIGISQVKVGTAVATGQTILNTISTVGELAVDFNIDQKEIYRFNKLLNDKQNLSDSTFTLAFGEDVYPSPGKLSLLDRAVNPQTGTIKARLIFQNNKNMLIAGMNGTVRVKNNGGSKSILVPYKAVTEQLGEFFVYVPGDSSKVSQRKVLLGKTIDKNVIVKDGLKEDDKIVVEGVQNLREGSVITTEAPKPQDPNQKPAGK</sequence>
<feature type="region of interest" description="Disordered" evidence="3">
    <location>
        <begin position="361"/>
        <end position="381"/>
    </location>
</feature>
<comment type="similarity">
    <text evidence="2">Belongs to the membrane fusion protein (MFP) (TC 8.A.1) family.</text>
</comment>
<dbReference type="AlphaFoldDB" id="A0A179DFV2"/>
<dbReference type="InterPro" id="IPR006143">
    <property type="entry name" value="RND_pump_MFP"/>
</dbReference>
<comment type="caution">
    <text evidence="9">The sequence shown here is derived from an EMBL/GenBank/DDBJ whole genome shotgun (WGS) entry which is preliminary data.</text>
</comment>
<dbReference type="GO" id="GO:0030313">
    <property type="term" value="C:cell envelope"/>
    <property type="evidence" value="ECO:0007669"/>
    <property type="project" value="UniProtKB-SubCell"/>
</dbReference>
<keyword evidence="4" id="KW-0732">Signal</keyword>
<dbReference type="RefSeq" id="WP_068822301.1">
    <property type="nucleotide sequence ID" value="NZ_LWHJ01000027.1"/>
</dbReference>
<dbReference type="InterPro" id="IPR058625">
    <property type="entry name" value="MdtA-like_BSH"/>
</dbReference>
<dbReference type="Gene3D" id="2.40.50.100">
    <property type="match status" value="1"/>
</dbReference>
<dbReference type="Pfam" id="PF25876">
    <property type="entry name" value="HH_MFP_RND"/>
    <property type="match status" value="1"/>
</dbReference>
<evidence type="ECO:0000256" key="4">
    <source>
        <dbReference type="SAM" id="SignalP"/>
    </source>
</evidence>
<protein>
    <submittedName>
        <fullName evidence="9">Efflux transporter periplasmic adaptor subunit</fullName>
    </submittedName>
</protein>
<gene>
    <name evidence="9" type="ORF">A5893_08850</name>
</gene>
<keyword evidence="10" id="KW-1185">Reference proteome</keyword>
<organism evidence="9 10">
    <name type="scientific">Pedobacter psychrophilus</name>
    <dbReference type="NCBI Taxonomy" id="1826909"/>
    <lineage>
        <taxon>Bacteria</taxon>
        <taxon>Pseudomonadati</taxon>
        <taxon>Bacteroidota</taxon>
        <taxon>Sphingobacteriia</taxon>
        <taxon>Sphingobacteriales</taxon>
        <taxon>Sphingobacteriaceae</taxon>
        <taxon>Pedobacter</taxon>
    </lineage>
</organism>
<dbReference type="SUPFAM" id="SSF111369">
    <property type="entry name" value="HlyD-like secretion proteins"/>
    <property type="match status" value="1"/>
</dbReference>
<feature type="domain" description="Multidrug resistance protein MdtA-like barrel-sandwich hybrid" evidence="6">
    <location>
        <begin position="61"/>
        <end position="199"/>
    </location>
</feature>
<dbReference type="GO" id="GO:0046677">
    <property type="term" value="P:response to antibiotic"/>
    <property type="evidence" value="ECO:0007669"/>
    <property type="project" value="TreeGrafter"/>
</dbReference>
<accession>A0A179DFV2</accession>
<dbReference type="EMBL" id="LWHJ01000027">
    <property type="protein sequence ID" value="OAQ39682.1"/>
    <property type="molecule type" value="Genomic_DNA"/>
</dbReference>
<evidence type="ECO:0000313" key="9">
    <source>
        <dbReference type="EMBL" id="OAQ39682.1"/>
    </source>
</evidence>
<reference evidence="9 10" key="2">
    <citation type="submission" date="2016-06" db="EMBL/GenBank/DDBJ databases">
        <title>Pedobacter psychrophilus sp. nov., isolated from Antarctic fragmentary rock.</title>
        <authorList>
            <person name="Svec P."/>
        </authorList>
    </citation>
    <scope>NUCLEOTIDE SEQUENCE [LARGE SCALE GENOMIC DNA]</scope>
    <source>
        <strain evidence="9 10">CCM 8644</strain>
    </source>
</reference>
<evidence type="ECO:0000313" key="10">
    <source>
        <dbReference type="Proteomes" id="UP000078459"/>
    </source>
</evidence>
<dbReference type="Pfam" id="PF25917">
    <property type="entry name" value="BSH_RND"/>
    <property type="match status" value="1"/>
</dbReference>
<feature type="domain" description="Multidrug resistance protein MdtA-like beta-barrel" evidence="7">
    <location>
        <begin position="210"/>
        <end position="291"/>
    </location>
</feature>
<dbReference type="PANTHER" id="PTHR30158">
    <property type="entry name" value="ACRA/E-RELATED COMPONENT OF DRUG EFFLUX TRANSPORTER"/>
    <property type="match status" value="1"/>
</dbReference>
<evidence type="ECO:0000256" key="1">
    <source>
        <dbReference type="ARBA" id="ARBA00004196"/>
    </source>
</evidence>
<proteinExistence type="inferred from homology"/>
<dbReference type="GO" id="GO:0005886">
    <property type="term" value="C:plasma membrane"/>
    <property type="evidence" value="ECO:0007669"/>
    <property type="project" value="TreeGrafter"/>
</dbReference>
<dbReference type="InterPro" id="IPR058627">
    <property type="entry name" value="MdtA-like_C"/>
</dbReference>
<dbReference type="GO" id="GO:0022857">
    <property type="term" value="F:transmembrane transporter activity"/>
    <property type="evidence" value="ECO:0007669"/>
    <property type="project" value="InterPro"/>
</dbReference>